<dbReference type="AlphaFoldDB" id="A0A5C6ZY46"/>
<organism evidence="1 2">
    <name type="scientific">Gillisia hiemivivida</name>
    <dbReference type="NCBI Taxonomy" id="291190"/>
    <lineage>
        <taxon>Bacteria</taxon>
        <taxon>Pseudomonadati</taxon>
        <taxon>Bacteroidota</taxon>
        <taxon>Flavobacteriia</taxon>
        <taxon>Flavobacteriales</taxon>
        <taxon>Flavobacteriaceae</taxon>
        <taxon>Gillisia</taxon>
    </lineage>
</organism>
<accession>A0A5C6ZY46</accession>
<keyword evidence="2" id="KW-1185">Reference proteome</keyword>
<reference evidence="1 2" key="1">
    <citation type="submission" date="2019-08" db="EMBL/GenBank/DDBJ databases">
        <title>Genome sequence of Gillisia hiemivivida IC154 (type strain).</title>
        <authorList>
            <person name="Bowman J.P."/>
        </authorList>
    </citation>
    <scope>NUCLEOTIDE SEQUENCE [LARGE SCALE GENOMIC DNA]</scope>
    <source>
        <strain evidence="1 2">IC154</strain>
    </source>
</reference>
<evidence type="ECO:0000313" key="2">
    <source>
        <dbReference type="Proteomes" id="UP000321367"/>
    </source>
</evidence>
<evidence type="ECO:0000313" key="1">
    <source>
        <dbReference type="EMBL" id="TXD95638.1"/>
    </source>
</evidence>
<comment type="caution">
    <text evidence="1">The sequence shown here is derived from an EMBL/GenBank/DDBJ whole genome shotgun (WGS) entry which is preliminary data.</text>
</comment>
<sequence length="141" mass="16322">MQAKKSIFVQMNFITSISLTFLFLLQGFGLTLDLCCELPKISNLLAHYEEHNEAFGDSFLEFLEEDYFSFDGSQSHHENSDHEDLPFQGSHHCCAHSLVFYSLDTEYVISPEIVELKPQYSFYNSELYSEFLDSPFQPPKV</sequence>
<dbReference type="RefSeq" id="WP_146928358.1">
    <property type="nucleotide sequence ID" value="NZ_CBCSHZ010000002.1"/>
</dbReference>
<dbReference type="OrthoDB" id="1446707at2"/>
<protein>
    <submittedName>
        <fullName evidence="1">Uncharacterized protein</fullName>
    </submittedName>
</protein>
<proteinExistence type="predicted"/>
<gene>
    <name evidence="1" type="ORF">ES724_00980</name>
</gene>
<dbReference type="EMBL" id="VORY01000001">
    <property type="protein sequence ID" value="TXD95638.1"/>
    <property type="molecule type" value="Genomic_DNA"/>
</dbReference>
<name>A0A5C6ZY46_9FLAO</name>
<dbReference type="Proteomes" id="UP000321367">
    <property type="component" value="Unassembled WGS sequence"/>
</dbReference>